<dbReference type="Proteomes" id="UP000275267">
    <property type="component" value="Unassembled WGS sequence"/>
</dbReference>
<protein>
    <submittedName>
        <fullName evidence="1">Uncharacterized protein</fullName>
    </submittedName>
</protein>
<gene>
    <name evidence="1" type="ORF">C2845_PM17G08090</name>
</gene>
<keyword evidence="2" id="KW-1185">Reference proteome</keyword>
<sequence>MEPSPMISWTWSWRTTNPTAYTVYKKIQDLFGELHGLQQVSTLKMLLRSGAAPIPDAHASAGRRLDHGIKLAGRVHLEVVR</sequence>
<evidence type="ECO:0000313" key="1">
    <source>
        <dbReference type="EMBL" id="RLM69005.1"/>
    </source>
</evidence>
<name>A0A3L6PZ51_PANMI</name>
<proteinExistence type="predicted"/>
<evidence type="ECO:0000313" key="2">
    <source>
        <dbReference type="Proteomes" id="UP000275267"/>
    </source>
</evidence>
<accession>A0A3L6PZ51</accession>
<comment type="caution">
    <text evidence="1">The sequence shown here is derived from an EMBL/GenBank/DDBJ whole genome shotgun (WGS) entry which is preliminary data.</text>
</comment>
<reference evidence="2" key="1">
    <citation type="journal article" date="2019" name="Nat. Commun.">
        <title>The genome of broomcorn millet.</title>
        <authorList>
            <person name="Zou C."/>
            <person name="Miki D."/>
            <person name="Li D."/>
            <person name="Tang Q."/>
            <person name="Xiao L."/>
            <person name="Rajput S."/>
            <person name="Deng P."/>
            <person name="Jia W."/>
            <person name="Huang R."/>
            <person name="Zhang M."/>
            <person name="Sun Y."/>
            <person name="Hu J."/>
            <person name="Fu X."/>
            <person name="Schnable P.S."/>
            <person name="Li F."/>
            <person name="Zhang H."/>
            <person name="Feng B."/>
            <person name="Zhu X."/>
            <person name="Liu R."/>
            <person name="Schnable J.C."/>
            <person name="Zhu J.-K."/>
            <person name="Zhang H."/>
        </authorList>
    </citation>
    <scope>NUCLEOTIDE SEQUENCE [LARGE SCALE GENOMIC DNA]</scope>
</reference>
<organism evidence="1 2">
    <name type="scientific">Panicum miliaceum</name>
    <name type="common">Proso millet</name>
    <name type="synonym">Broomcorn millet</name>
    <dbReference type="NCBI Taxonomy" id="4540"/>
    <lineage>
        <taxon>Eukaryota</taxon>
        <taxon>Viridiplantae</taxon>
        <taxon>Streptophyta</taxon>
        <taxon>Embryophyta</taxon>
        <taxon>Tracheophyta</taxon>
        <taxon>Spermatophyta</taxon>
        <taxon>Magnoliopsida</taxon>
        <taxon>Liliopsida</taxon>
        <taxon>Poales</taxon>
        <taxon>Poaceae</taxon>
        <taxon>PACMAD clade</taxon>
        <taxon>Panicoideae</taxon>
        <taxon>Panicodae</taxon>
        <taxon>Paniceae</taxon>
        <taxon>Panicinae</taxon>
        <taxon>Panicum</taxon>
        <taxon>Panicum sect. Panicum</taxon>
    </lineage>
</organism>
<dbReference type="EMBL" id="PQIB02000014">
    <property type="protein sequence ID" value="RLM69005.1"/>
    <property type="molecule type" value="Genomic_DNA"/>
</dbReference>
<dbReference type="AlphaFoldDB" id="A0A3L6PZ51"/>